<gene>
    <name evidence="1" type="ORF">SLEP1_g23780</name>
</gene>
<reference evidence="1 2" key="1">
    <citation type="journal article" date="2021" name="Commun. Biol.">
        <title>The genome of Shorea leprosula (Dipterocarpaceae) highlights the ecological relevance of drought in aseasonal tropical rainforests.</title>
        <authorList>
            <person name="Ng K.K.S."/>
            <person name="Kobayashi M.J."/>
            <person name="Fawcett J.A."/>
            <person name="Hatakeyama M."/>
            <person name="Paape T."/>
            <person name="Ng C.H."/>
            <person name="Ang C.C."/>
            <person name="Tnah L.H."/>
            <person name="Lee C.T."/>
            <person name="Nishiyama T."/>
            <person name="Sese J."/>
            <person name="O'Brien M.J."/>
            <person name="Copetti D."/>
            <person name="Mohd Noor M.I."/>
            <person name="Ong R.C."/>
            <person name="Putra M."/>
            <person name="Sireger I.Z."/>
            <person name="Indrioko S."/>
            <person name="Kosugi Y."/>
            <person name="Izuno A."/>
            <person name="Isagi Y."/>
            <person name="Lee S.L."/>
            <person name="Shimizu K.K."/>
        </authorList>
    </citation>
    <scope>NUCLEOTIDE SEQUENCE [LARGE SCALE GENOMIC DNA]</scope>
    <source>
        <strain evidence="1">214</strain>
    </source>
</reference>
<name>A0AAV5JGH6_9ROSI</name>
<dbReference type="Pfam" id="PF14223">
    <property type="entry name" value="Retrotran_gag_2"/>
    <property type="match status" value="1"/>
</dbReference>
<evidence type="ECO:0000313" key="2">
    <source>
        <dbReference type="Proteomes" id="UP001054252"/>
    </source>
</evidence>
<evidence type="ECO:0000313" key="1">
    <source>
        <dbReference type="EMBL" id="GKV12657.1"/>
    </source>
</evidence>
<dbReference type="Proteomes" id="UP001054252">
    <property type="component" value="Unassembled WGS sequence"/>
</dbReference>
<organism evidence="1 2">
    <name type="scientific">Rubroshorea leprosula</name>
    <dbReference type="NCBI Taxonomy" id="152421"/>
    <lineage>
        <taxon>Eukaryota</taxon>
        <taxon>Viridiplantae</taxon>
        <taxon>Streptophyta</taxon>
        <taxon>Embryophyta</taxon>
        <taxon>Tracheophyta</taxon>
        <taxon>Spermatophyta</taxon>
        <taxon>Magnoliopsida</taxon>
        <taxon>eudicotyledons</taxon>
        <taxon>Gunneridae</taxon>
        <taxon>Pentapetalae</taxon>
        <taxon>rosids</taxon>
        <taxon>malvids</taxon>
        <taxon>Malvales</taxon>
        <taxon>Dipterocarpaceae</taxon>
        <taxon>Rubroshorea</taxon>
    </lineage>
</organism>
<comment type="caution">
    <text evidence="1">The sequence shown here is derived from an EMBL/GenBank/DDBJ whole genome shotgun (WGS) entry which is preliminary data.</text>
</comment>
<accession>A0AAV5JGH6</accession>
<sequence length="126" mass="14555">MNNFSPLAKILDENRFKGPNYSDWKRNLNIVLTAEKLVHVLNEEPPIMLELGADKDAQEDYQLWFDHDSLAKCYLLASLENRLQKQHEKMATAKDIMASLKEMFGQQNCSTRQSTMKGLMSTKMTE</sequence>
<dbReference type="EMBL" id="BPVZ01000037">
    <property type="protein sequence ID" value="GKV12657.1"/>
    <property type="molecule type" value="Genomic_DNA"/>
</dbReference>
<proteinExistence type="predicted"/>
<keyword evidence="2" id="KW-1185">Reference proteome</keyword>
<dbReference type="AlphaFoldDB" id="A0AAV5JGH6"/>
<protein>
    <submittedName>
        <fullName evidence="1">Uncharacterized protein</fullName>
    </submittedName>
</protein>